<evidence type="ECO:0000313" key="13">
    <source>
        <dbReference type="WBParaSite" id="ASIM_0002081301-mRNA-1"/>
    </source>
</evidence>
<accession>A0A0M3KIJ4</accession>
<evidence type="ECO:0000256" key="3">
    <source>
        <dbReference type="ARBA" id="ARBA00022729"/>
    </source>
</evidence>
<dbReference type="InterPro" id="IPR045588">
    <property type="entry name" value="CLSTN_C"/>
</dbReference>
<dbReference type="GO" id="GO:0007155">
    <property type="term" value="P:cell adhesion"/>
    <property type="evidence" value="ECO:0007669"/>
    <property type="project" value="UniProtKB-KW"/>
</dbReference>
<sequence length="239" mass="26854">MQVYFQEAIFDNDSSMLTLRANTAEDLSLLLQKVVYINSMETPTPGTRGFDINTSVRCSDEKTKQSDPVISISGVSIVDSDQHLVKTGAPMLPKIKITVTQNVNDEEVDKTSESTLDWCKVHLKPSRDMDLEYFSSPASLIASLNISFEHDKQGILLKGKEKVKGYREILSKIHYFNTRADSYAKRIYTVQCAIDGGRVTSNELLVTVSYPLIRFSESSSLNFEVIIISASNFYFSHFP</sequence>
<dbReference type="Proteomes" id="UP000267096">
    <property type="component" value="Unassembled WGS sequence"/>
</dbReference>
<evidence type="ECO:0000256" key="7">
    <source>
        <dbReference type="ARBA" id="ARBA00022989"/>
    </source>
</evidence>
<name>A0A0M3KIJ4_ANISI</name>
<dbReference type="WBParaSite" id="ASIM_0002081301-mRNA-1">
    <property type="protein sequence ID" value="ASIM_0002081301-mRNA-1"/>
    <property type="gene ID" value="ASIM_0002081301"/>
</dbReference>
<feature type="domain" description="Calsyntenin C-terminal" evidence="10">
    <location>
        <begin position="10"/>
        <end position="209"/>
    </location>
</feature>
<keyword evidence="8" id="KW-0472">Membrane</keyword>
<dbReference type="EMBL" id="UYRR01038918">
    <property type="protein sequence ID" value="VDK74925.1"/>
    <property type="molecule type" value="Genomic_DNA"/>
</dbReference>
<evidence type="ECO:0000313" key="11">
    <source>
        <dbReference type="EMBL" id="VDK74925.1"/>
    </source>
</evidence>
<keyword evidence="6" id="KW-0130">Cell adhesion</keyword>
<evidence type="ECO:0000256" key="1">
    <source>
        <dbReference type="ARBA" id="ARBA00004479"/>
    </source>
</evidence>
<dbReference type="Pfam" id="PF19699">
    <property type="entry name" value="CLSTN_C"/>
    <property type="match status" value="1"/>
</dbReference>
<evidence type="ECO:0000256" key="9">
    <source>
        <dbReference type="ARBA" id="ARBA00023180"/>
    </source>
</evidence>
<keyword evidence="7" id="KW-1133">Transmembrane helix</keyword>
<dbReference type="OrthoDB" id="10012272at2759"/>
<keyword evidence="4" id="KW-0677">Repeat</keyword>
<keyword evidence="5" id="KW-0106">Calcium</keyword>
<comment type="subcellular location">
    <subcellularLocation>
        <location evidence="1">Membrane</location>
        <topology evidence="1">Single-pass type I membrane protein</topology>
    </subcellularLocation>
</comment>
<keyword evidence="12" id="KW-1185">Reference proteome</keyword>
<dbReference type="AlphaFoldDB" id="A0A0M3KIJ4"/>
<dbReference type="PANTHER" id="PTHR14139:SF2">
    <property type="entry name" value="CALSYNTENIN-1"/>
    <property type="match status" value="1"/>
</dbReference>
<keyword evidence="2" id="KW-0812">Transmembrane</keyword>
<evidence type="ECO:0000259" key="10">
    <source>
        <dbReference type="Pfam" id="PF19699"/>
    </source>
</evidence>
<reference evidence="11 12" key="2">
    <citation type="submission" date="2018-11" db="EMBL/GenBank/DDBJ databases">
        <authorList>
            <consortium name="Pathogen Informatics"/>
        </authorList>
    </citation>
    <scope>NUCLEOTIDE SEQUENCE [LARGE SCALE GENOMIC DNA]</scope>
</reference>
<evidence type="ECO:0000256" key="4">
    <source>
        <dbReference type="ARBA" id="ARBA00022737"/>
    </source>
</evidence>
<reference evidence="13" key="1">
    <citation type="submission" date="2017-02" db="UniProtKB">
        <authorList>
            <consortium name="WormBaseParasite"/>
        </authorList>
    </citation>
    <scope>IDENTIFICATION</scope>
</reference>
<protein>
    <submittedName>
        <fullName evidence="13">Calsyntenin-1 (inferred by orthology to a D. melanogaster protein)</fullName>
    </submittedName>
</protein>
<dbReference type="GO" id="GO:0050806">
    <property type="term" value="P:positive regulation of synaptic transmission"/>
    <property type="evidence" value="ECO:0007669"/>
    <property type="project" value="TreeGrafter"/>
</dbReference>
<dbReference type="GO" id="GO:0045211">
    <property type="term" value="C:postsynaptic membrane"/>
    <property type="evidence" value="ECO:0007669"/>
    <property type="project" value="TreeGrafter"/>
</dbReference>
<evidence type="ECO:0000256" key="8">
    <source>
        <dbReference type="ARBA" id="ARBA00023136"/>
    </source>
</evidence>
<evidence type="ECO:0000313" key="12">
    <source>
        <dbReference type="Proteomes" id="UP000267096"/>
    </source>
</evidence>
<keyword evidence="9" id="KW-0325">Glycoprotein</keyword>
<evidence type="ECO:0000256" key="5">
    <source>
        <dbReference type="ARBA" id="ARBA00022837"/>
    </source>
</evidence>
<keyword evidence="3" id="KW-0732">Signal</keyword>
<proteinExistence type="predicted"/>
<organism evidence="13">
    <name type="scientific">Anisakis simplex</name>
    <name type="common">Herring worm</name>
    <dbReference type="NCBI Taxonomy" id="6269"/>
    <lineage>
        <taxon>Eukaryota</taxon>
        <taxon>Metazoa</taxon>
        <taxon>Ecdysozoa</taxon>
        <taxon>Nematoda</taxon>
        <taxon>Chromadorea</taxon>
        <taxon>Rhabditida</taxon>
        <taxon>Spirurina</taxon>
        <taxon>Ascaridomorpha</taxon>
        <taxon>Ascaridoidea</taxon>
        <taxon>Anisakidae</taxon>
        <taxon>Anisakis</taxon>
        <taxon>Anisakis simplex complex</taxon>
    </lineage>
</organism>
<gene>
    <name evidence="11" type="ORF">ASIM_LOCUS20192</name>
</gene>
<evidence type="ECO:0000256" key="2">
    <source>
        <dbReference type="ARBA" id="ARBA00022692"/>
    </source>
</evidence>
<dbReference type="GO" id="GO:0009986">
    <property type="term" value="C:cell surface"/>
    <property type="evidence" value="ECO:0007669"/>
    <property type="project" value="TreeGrafter"/>
</dbReference>
<dbReference type="PANTHER" id="PTHR14139">
    <property type="entry name" value="CALSYNTENIN"/>
    <property type="match status" value="1"/>
</dbReference>
<dbReference type="GO" id="GO:0051965">
    <property type="term" value="P:positive regulation of synapse assembly"/>
    <property type="evidence" value="ECO:0007669"/>
    <property type="project" value="TreeGrafter"/>
</dbReference>
<evidence type="ECO:0000256" key="6">
    <source>
        <dbReference type="ARBA" id="ARBA00022889"/>
    </source>
</evidence>